<protein>
    <submittedName>
        <fullName evidence="2">Uncharacterized protein</fullName>
    </submittedName>
</protein>
<feature type="compositionally biased region" description="Polar residues" evidence="1">
    <location>
        <begin position="22"/>
        <end position="45"/>
    </location>
</feature>
<accession>A0A0D2UQX3</accession>
<evidence type="ECO:0000313" key="3">
    <source>
        <dbReference type="Proteomes" id="UP000032304"/>
    </source>
</evidence>
<evidence type="ECO:0000313" key="2">
    <source>
        <dbReference type="EMBL" id="KJB70994.1"/>
    </source>
</evidence>
<dbReference type="Gramene" id="KJB70994">
    <property type="protein sequence ID" value="KJB70994"/>
    <property type="gene ID" value="B456_011G098900"/>
</dbReference>
<gene>
    <name evidence="2" type="ORF">B456_011G098900</name>
</gene>
<feature type="region of interest" description="Disordered" evidence="1">
    <location>
        <begin position="22"/>
        <end position="48"/>
    </location>
</feature>
<evidence type="ECO:0000256" key="1">
    <source>
        <dbReference type="SAM" id="MobiDB-lite"/>
    </source>
</evidence>
<dbReference type="Proteomes" id="UP000032304">
    <property type="component" value="Chromosome 11"/>
</dbReference>
<name>A0A0D2UQX3_GOSRA</name>
<sequence length="89" mass="10340">MFHYIPRLNPLPKTKQMNKLFQRKTPANEQTPLKQITAPSFNSDENPIRSLRGSAPYYPCVCTLTDQEERNFGDQMEVKMIGISKTNFF</sequence>
<reference evidence="2 3" key="1">
    <citation type="journal article" date="2012" name="Nature">
        <title>Repeated polyploidization of Gossypium genomes and the evolution of spinnable cotton fibres.</title>
        <authorList>
            <person name="Paterson A.H."/>
            <person name="Wendel J.F."/>
            <person name="Gundlach H."/>
            <person name="Guo H."/>
            <person name="Jenkins J."/>
            <person name="Jin D."/>
            <person name="Llewellyn D."/>
            <person name="Showmaker K.C."/>
            <person name="Shu S."/>
            <person name="Udall J."/>
            <person name="Yoo M.J."/>
            <person name="Byers R."/>
            <person name="Chen W."/>
            <person name="Doron-Faigenboim A."/>
            <person name="Duke M.V."/>
            <person name="Gong L."/>
            <person name="Grimwood J."/>
            <person name="Grover C."/>
            <person name="Grupp K."/>
            <person name="Hu G."/>
            <person name="Lee T.H."/>
            <person name="Li J."/>
            <person name="Lin L."/>
            <person name="Liu T."/>
            <person name="Marler B.S."/>
            <person name="Page J.T."/>
            <person name="Roberts A.W."/>
            <person name="Romanel E."/>
            <person name="Sanders W.S."/>
            <person name="Szadkowski E."/>
            <person name="Tan X."/>
            <person name="Tang H."/>
            <person name="Xu C."/>
            <person name="Wang J."/>
            <person name="Wang Z."/>
            <person name="Zhang D."/>
            <person name="Zhang L."/>
            <person name="Ashrafi H."/>
            <person name="Bedon F."/>
            <person name="Bowers J.E."/>
            <person name="Brubaker C.L."/>
            <person name="Chee P.W."/>
            <person name="Das S."/>
            <person name="Gingle A.R."/>
            <person name="Haigler C.H."/>
            <person name="Harker D."/>
            <person name="Hoffmann L.V."/>
            <person name="Hovav R."/>
            <person name="Jones D.C."/>
            <person name="Lemke C."/>
            <person name="Mansoor S."/>
            <person name="ur Rahman M."/>
            <person name="Rainville L.N."/>
            <person name="Rambani A."/>
            <person name="Reddy U.K."/>
            <person name="Rong J.K."/>
            <person name="Saranga Y."/>
            <person name="Scheffler B.E."/>
            <person name="Scheffler J.A."/>
            <person name="Stelly D.M."/>
            <person name="Triplett B.A."/>
            <person name="Van Deynze A."/>
            <person name="Vaslin M.F."/>
            <person name="Waghmare V.N."/>
            <person name="Walford S.A."/>
            <person name="Wright R.J."/>
            <person name="Zaki E.A."/>
            <person name="Zhang T."/>
            <person name="Dennis E.S."/>
            <person name="Mayer K.F."/>
            <person name="Peterson D.G."/>
            <person name="Rokhsar D.S."/>
            <person name="Wang X."/>
            <person name="Schmutz J."/>
        </authorList>
    </citation>
    <scope>NUCLEOTIDE SEQUENCE [LARGE SCALE GENOMIC DNA]</scope>
</reference>
<dbReference type="AlphaFoldDB" id="A0A0D2UQX3"/>
<keyword evidence="3" id="KW-1185">Reference proteome</keyword>
<dbReference type="EMBL" id="CM001750">
    <property type="protein sequence ID" value="KJB70994.1"/>
    <property type="molecule type" value="Genomic_DNA"/>
</dbReference>
<proteinExistence type="predicted"/>
<organism evidence="2 3">
    <name type="scientific">Gossypium raimondii</name>
    <name type="common">Peruvian cotton</name>
    <name type="synonym">Gossypium klotzschianum subsp. raimondii</name>
    <dbReference type="NCBI Taxonomy" id="29730"/>
    <lineage>
        <taxon>Eukaryota</taxon>
        <taxon>Viridiplantae</taxon>
        <taxon>Streptophyta</taxon>
        <taxon>Embryophyta</taxon>
        <taxon>Tracheophyta</taxon>
        <taxon>Spermatophyta</taxon>
        <taxon>Magnoliopsida</taxon>
        <taxon>eudicotyledons</taxon>
        <taxon>Gunneridae</taxon>
        <taxon>Pentapetalae</taxon>
        <taxon>rosids</taxon>
        <taxon>malvids</taxon>
        <taxon>Malvales</taxon>
        <taxon>Malvaceae</taxon>
        <taxon>Malvoideae</taxon>
        <taxon>Gossypium</taxon>
    </lineage>
</organism>